<feature type="region of interest" description="Disordered" evidence="1">
    <location>
        <begin position="1"/>
        <end position="20"/>
    </location>
</feature>
<name>A0A915HMS5_ROMCU</name>
<evidence type="ECO:0000313" key="2">
    <source>
        <dbReference type="Proteomes" id="UP000887565"/>
    </source>
</evidence>
<dbReference type="Proteomes" id="UP000887565">
    <property type="component" value="Unplaced"/>
</dbReference>
<reference evidence="3" key="1">
    <citation type="submission" date="2022-11" db="UniProtKB">
        <authorList>
            <consortium name="WormBaseParasite"/>
        </authorList>
    </citation>
    <scope>IDENTIFICATION</scope>
</reference>
<dbReference type="AlphaFoldDB" id="A0A915HMS5"/>
<keyword evidence="2" id="KW-1185">Reference proteome</keyword>
<organism evidence="2 3">
    <name type="scientific">Romanomermis culicivorax</name>
    <name type="common">Nematode worm</name>
    <dbReference type="NCBI Taxonomy" id="13658"/>
    <lineage>
        <taxon>Eukaryota</taxon>
        <taxon>Metazoa</taxon>
        <taxon>Ecdysozoa</taxon>
        <taxon>Nematoda</taxon>
        <taxon>Enoplea</taxon>
        <taxon>Dorylaimia</taxon>
        <taxon>Mermithida</taxon>
        <taxon>Mermithoidea</taxon>
        <taxon>Mermithidae</taxon>
        <taxon>Romanomermis</taxon>
    </lineage>
</organism>
<accession>A0A915HMS5</accession>
<protein>
    <submittedName>
        <fullName evidence="3">Uncharacterized protein</fullName>
    </submittedName>
</protein>
<proteinExistence type="predicted"/>
<dbReference type="WBParaSite" id="nRc.2.0.1.t03258-RA">
    <property type="protein sequence ID" value="nRc.2.0.1.t03258-RA"/>
    <property type="gene ID" value="nRc.2.0.1.g03258"/>
</dbReference>
<evidence type="ECO:0000256" key="1">
    <source>
        <dbReference type="SAM" id="MobiDB-lite"/>
    </source>
</evidence>
<evidence type="ECO:0000313" key="3">
    <source>
        <dbReference type="WBParaSite" id="nRc.2.0.1.t03258-RA"/>
    </source>
</evidence>
<sequence>MGEKNKNKINSHARAREKAKGVVGGGEYRLGVANGAHNYKSTIPSLCDLDKRIEFDFVGSLPIAGDRKLLLQGFLGDAKAVTLVPNVRAGVTIPTRAQQVSDCHY</sequence>